<evidence type="ECO:0000313" key="11">
    <source>
        <dbReference type="WBParaSite" id="ACRNAN_scaffold20240.g29045.t1"/>
    </source>
</evidence>
<name>A0A914D7E5_9BILA</name>
<dbReference type="GO" id="GO:0007168">
    <property type="term" value="P:receptor guanylyl cyclase signaling pathway"/>
    <property type="evidence" value="ECO:0007669"/>
    <property type="project" value="TreeGrafter"/>
</dbReference>
<accession>A0A914D7E5</accession>
<dbReference type="GO" id="GO:0004383">
    <property type="term" value="F:guanylate cyclase activity"/>
    <property type="evidence" value="ECO:0007669"/>
    <property type="project" value="UniProtKB-EC"/>
</dbReference>
<keyword evidence="3" id="KW-0812">Transmembrane</keyword>
<evidence type="ECO:0000256" key="8">
    <source>
        <dbReference type="ARBA" id="ARBA00023239"/>
    </source>
</evidence>
<evidence type="ECO:0000256" key="1">
    <source>
        <dbReference type="ARBA" id="ARBA00001436"/>
    </source>
</evidence>
<keyword evidence="4" id="KW-0547">Nucleotide-binding</keyword>
<dbReference type="Proteomes" id="UP000887540">
    <property type="component" value="Unplaced"/>
</dbReference>
<sequence>MESTGLSEKIQMSQQACEQLILNYPVFRYTTRGEVEIKGKGKCTTVWLDSKINEQVVDNSNLRKYI</sequence>
<dbReference type="PANTHER" id="PTHR11920">
    <property type="entry name" value="GUANYLYL CYCLASE"/>
    <property type="match status" value="1"/>
</dbReference>
<keyword evidence="7" id="KW-0325">Glycoprotein</keyword>
<dbReference type="GO" id="GO:0005886">
    <property type="term" value="C:plasma membrane"/>
    <property type="evidence" value="ECO:0007669"/>
    <property type="project" value="TreeGrafter"/>
</dbReference>
<protein>
    <submittedName>
        <fullName evidence="11">Guanylate cyclase domain-containing protein</fullName>
    </submittedName>
</protein>
<keyword evidence="6" id="KW-0472">Membrane</keyword>
<organism evidence="10 11">
    <name type="scientific">Acrobeloides nanus</name>
    <dbReference type="NCBI Taxonomy" id="290746"/>
    <lineage>
        <taxon>Eukaryota</taxon>
        <taxon>Metazoa</taxon>
        <taxon>Ecdysozoa</taxon>
        <taxon>Nematoda</taxon>
        <taxon>Chromadorea</taxon>
        <taxon>Rhabditida</taxon>
        <taxon>Tylenchina</taxon>
        <taxon>Cephalobomorpha</taxon>
        <taxon>Cephaloboidea</taxon>
        <taxon>Cephalobidae</taxon>
        <taxon>Acrobeloides</taxon>
    </lineage>
</organism>
<evidence type="ECO:0000259" key="9">
    <source>
        <dbReference type="Pfam" id="PF00211"/>
    </source>
</evidence>
<evidence type="ECO:0000256" key="5">
    <source>
        <dbReference type="ARBA" id="ARBA00022989"/>
    </source>
</evidence>
<evidence type="ECO:0000256" key="2">
    <source>
        <dbReference type="ARBA" id="ARBA00004370"/>
    </source>
</evidence>
<evidence type="ECO:0000256" key="4">
    <source>
        <dbReference type="ARBA" id="ARBA00022741"/>
    </source>
</evidence>
<keyword evidence="10" id="KW-1185">Reference proteome</keyword>
<evidence type="ECO:0000256" key="7">
    <source>
        <dbReference type="ARBA" id="ARBA00023180"/>
    </source>
</evidence>
<dbReference type="GO" id="GO:0035556">
    <property type="term" value="P:intracellular signal transduction"/>
    <property type="evidence" value="ECO:0007669"/>
    <property type="project" value="InterPro"/>
</dbReference>
<feature type="domain" description="Guanylate cyclase" evidence="9">
    <location>
        <begin position="1"/>
        <end position="49"/>
    </location>
</feature>
<keyword evidence="5" id="KW-1133">Transmembrane helix</keyword>
<dbReference type="GO" id="GO:0000166">
    <property type="term" value="F:nucleotide binding"/>
    <property type="evidence" value="ECO:0007669"/>
    <property type="project" value="UniProtKB-KW"/>
</dbReference>
<keyword evidence="8" id="KW-0456">Lyase</keyword>
<dbReference type="PANTHER" id="PTHR11920:SF498">
    <property type="entry name" value="RECEPTOR-TYPE GUANYLATE CYCLASE GCY-8"/>
    <property type="match status" value="1"/>
</dbReference>
<evidence type="ECO:0000256" key="3">
    <source>
        <dbReference type="ARBA" id="ARBA00022692"/>
    </source>
</evidence>
<dbReference type="Pfam" id="PF00211">
    <property type="entry name" value="Guanylate_cyc"/>
    <property type="match status" value="1"/>
</dbReference>
<dbReference type="SUPFAM" id="SSF55073">
    <property type="entry name" value="Nucleotide cyclase"/>
    <property type="match status" value="1"/>
</dbReference>
<dbReference type="AlphaFoldDB" id="A0A914D7E5"/>
<evidence type="ECO:0000313" key="10">
    <source>
        <dbReference type="Proteomes" id="UP000887540"/>
    </source>
</evidence>
<comment type="subcellular location">
    <subcellularLocation>
        <location evidence="2">Membrane</location>
    </subcellularLocation>
</comment>
<dbReference type="GO" id="GO:0001653">
    <property type="term" value="F:peptide receptor activity"/>
    <property type="evidence" value="ECO:0007669"/>
    <property type="project" value="TreeGrafter"/>
</dbReference>
<evidence type="ECO:0000256" key="6">
    <source>
        <dbReference type="ARBA" id="ARBA00023136"/>
    </source>
</evidence>
<proteinExistence type="predicted"/>
<dbReference type="Gene3D" id="3.30.70.1230">
    <property type="entry name" value="Nucleotide cyclase"/>
    <property type="match status" value="1"/>
</dbReference>
<dbReference type="GO" id="GO:0004016">
    <property type="term" value="F:adenylate cyclase activity"/>
    <property type="evidence" value="ECO:0007669"/>
    <property type="project" value="TreeGrafter"/>
</dbReference>
<dbReference type="InterPro" id="IPR001054">
    <property type="entry name" value="A/G_cyclase"/>
</dbReference>
<dbReference type="InterPro" id="IPR050401">
    <property type="entry name" value="Cyclic_nucleotide_synthase"/>
</dbReference>
<dbReference type="InterPro" id="IPR029787">
    <property type="entry name" value="Nucleotide_cyclase"/>
</dbReference>
<dbReference type="WBParaSite" id="ACRNAN_scaffold20240.g29045.t1">
    <property type="protein sequence ID" value="ACRNAN_scaffold20240.g29045.t1"/>
    <property type="gene ID" value="ACRNAN_scaffold20240.g29045"/>
</dbReference>
<reference evidence="11" key="1">
    <citation type="submission" date="2022-11" db="UniProtKB">
        <authorList>
            <consortium name="WormBaseParasite"/>
        </authorList>
    </citation>
    <scope>IDENTIFICATION</scope>
</reference>
<comment type="catalytic activity">
    <reaction evidence="1">
        <text>GTP = 3',5'-cyclic GMP + diphosphate</text>
        <dbReference type="Rhea" id="RHEA:13665"/>
        <dbReference type="ChEBI" id="CHEBI:33019"/>
        <dbReference type="ChEBI" id="CHEBI:37565"/>
        <dbReference type="ChEBI" id="CHEBI:57746"/>
        <dbReference type="EC" id="4.6.1.2"/>
    </reaction>
</comment>